<dbReference type="EMBL" id="BDGU01000099">
    <property type="protein sequence ID" value="GAW02512.1"/>
    <property type="molecule type" value="Genomic_DNA"/>
</dbReference>
<dbReference type="AlphaFoldDB" id="A0A1Q3E5I1"/>
<reference evidence="1 2" key="2">
    <citation type="submission" date="2017-02" db="EMBL/GenBank/DDBJ databases">
        <title>A genome survey and senescence transcriptome analysis in Lentinula edodes.</title>
        <authorList>
            <person name="Sakamoto Y."/>
            <person name="Nakade K."/>
            <person name="Sato S."/>
            <person name="Yoshida Y."/>
            <person name="Miyazaki K."/>
            <person name="Natsume S."/>
            <person name="Konno N."/>
        </authorList>
    </citation>
    <scope>NUCLEOTIDE SEQUENCE [LARGE SCALE GENOMIC DNA]</scope>
    <source>
        <strain evidence="1 2">NBRC 111202</strain>
    </source>
</reference>
<accession>A0A1Q3E5I1</accession>
<reference evidence="1 2" key="1">
    <citation type="submission" date="2016-08" db="EMBL/GenBank/DDBJ databases">
        <authorList>
            <consortium name="Lentinula edodes genome sequencing consortium"/>
            <person name="Sakamoto Y."/>
            <person name="Nakade K."/>
            <person name="Sato S."/>
            <person name="Yoshida Y."/>
            <person name="Miyazaki K."/>
            <person name="Natsume S."/>
            <person name="Konno N."/>
        </authorList>
    </citation>
    <scope>NUCLEOTIDE SEQUENCE [LARGE SCALE GENOMIC DNA]</scope>
    <source>
        <strain evidence="1 2">NBRC 111202</strain>
    </source>
</reference>
<keyword evidence="2" id="KW-1185">Reference proteome</keyword>
<evidence type="ECO:0000313" key="2">
    <source>
        <dbReference type="Proteomes" id="UP000188533"/>
    </source>
</evidence>
<organism evidence="1 2">
    <name type="scientific">Lentinula edodes</name>
    <name type="common">Shiitake mushroom</name>
    <name type="synonym">Lentinus edodes</name>
    <dbReference type="NCBI Taxonomy" id="5353"/>
    <lineage>
        <taxon>Eukaryota</taxon>
        <taxon>Fungi</taxon>
        <taxon>Dikarya</taxon>
        <taxon>Basidiomycota</taxon>
        <taxon>Agaricomycotina</taxon>
        <taxon>Agaricomycetes</taxon>
        <taxon>Agaricomycetidae</taxon>
        <taxon>Agaricales</taxon>
        <taxon>Marasmiineae</taxon>
        <taxon>Omphalotaceae</taxon>
        <taxon>Lentinula</taxon>
    </lineage>
</organism>
<name>A0A1Q3E5I1_LENED</name>
<gene>
    <name evidence="1" type="ORF">LENED_004172</name>
</gene>
<protein>
    <submittedName>
        <fullName evidence="1">Uncharacterized protein</fullName>
    </submittedName>
</protein>
<comment type="caution">
    <text evidence="1">The sequence shown here is derived from an EMBL/GenBank/DDBJ whole genome shotgun (WGS) entry which is preliminary data.</text>
</comment>
<sequence length="127" mass="14371">MRVPYGEDTGSRRVVWGCYSWDALVVAEVKLIVLPIFDHPNTSCSSTLLHTVNSLYFDPPSEMRKIWLRVVIGREFGFEEAQFIQGETHAEIQEIPKTVGHVSPPEFIDRSSGTCVVLLKDHTAVER</sequence>
<dbReference type="Proteomes" id="UP000188533">
    <property type="component" value="Unassembled WGS sequence"/>
</dbReference>
<proteinExistence type="predicted"/>
<evidence type="ECO:0000313" key="1">
    <source>
        <dbReference type="EMBL" id="GAW02512.1"/>
    </source>
</evidence>